<dbReference type="Pfam" id="PF13618">
    <property type="entry name" value="Gluconate_2-dh3"/>
    <property type="match status" value="1"/>
</dbReference>
<evidence type="ECO:0000313" key="1">
    <source>
        <dbReference type="EMBL" id="PLR31317.1"/>
    </source>
</evidence>
<dbReference type="AlphaFoldDB" id="A0A2N5DW05"/>
<dbReference type="InterPro" id="IPR027056">
    <property type="entry name" value="Gluconate_2DH_su3"/>
</dbReference>
<comment type="caution">
    <text evidence="1">The sequence shown here is derived from an EMBL/GenBank/DDBJ whole genome shotgun (WGS) entry which is preliminary data.</text>
</comment>
<dbReference type="RefSeq" id="WP_101826352.1">
    <property type="nucleotide sequence ID" value="NZ_PJZH01000024.1"/>
</dbReference>
<sequence>MKRREFLTSLAAVGLATSLPGARAEEISGGQPWETGKINTPPPPPRTGGLQFLTAHEFDTVGAIAERFIPADEMSLSGKEAGCAVFIDRQLAGDYGNAVAIYRLGRFVKGTPEQGNQSPLTPAQRYRQGLAALDAATQARFGKPFVGLTGDQQDQLLHAMEADKLDLGAEVETKVFFELLLQNVREGFLADPIYGGNKGMTSWKMIGFPGARYDFRDLLGKKGQKLNIIPTSLIDNTL</sequence>
<organism evidence="1 2">
    <name type="scientific">Chimaeribacter coloradensis</name>
    <dbReference type="NCBI Taxonomy" id="2060068"/>
    <lineage>
        <taxon>Bacteria</taxon>
        <taxon>Pseudomonadati</taxon>
        <taxon>Pseudomonadota</taxon>
        <taxon>Gammaproteobacteria</taxon>
        <taxon>Enterobacterales</taxon>
        <taxon>Yersiniaceae</taxon>
        <taxon>Chimaeribacter</taxon>
    </lineage>
</organism>
<reference evidence="1 2" key="1">
    <citation type="submission" date="2017-12" db="EMBL/GenBank/DDBJ databases">
        <title>Characterization of six clinical isolates of Enterochimera gen. nov., a novel genus of the Yersiniaciae family and the three species Enterochimera arupensis sp. nov., Enterochimera coloradensis sp. nov, and Enterochimera californica sp. nov.</title>
        <authorList>
            <person name="Rossi A."/>
            <person name="Fisher M."/>
        </authorList>
    </citation>
    <scope>NUCLEOTIDE SEQUENCE [LARGE SCALE GENOMIC DNA]</scope>
    <source>
        <strain evidence="2">2016-Iso4</strain>
    </source>
</reference>
<proteinExistence type="predicted"/>
<keyword evidence="2" id="KW-1185">Reference proteome</keyword>
<protein>
    <submittedName>
        <fullName evidence="1">Gluconate 2-dehydrogenase</fullName>
    </submittedName>
</protein>
<gene>
    <name evidence="1" type="ORF">CYR32_17050</name>
</gene>
<dbReference type="EMBL" id="PJZH01000024">
    <property type="protein sequence ID" value="PLR31317.1"/>
    <property type="molecule type" value="Genomic_DNA"/>
</dbReference>
<name>A0A2N5DW05_9GAMM</name>
<accession>A0A2N5DW05</accession>
<dbReference type="Proteomes" id="UP000234503">
    <property type="component" value="Unassembled WGS sequence"/>
</dbReference>
<evidence type="ECO:0000313" key="2">
    <source>
        <dbReference type="Proteomes" id="UP000234503"/>
    </source>
</evidence>
<dbReference type="OrthoDB" id="8400810at2"/>